<dbReference type="InterPro" id="IPR036435">
    <property type="entry name" value="Leukocidin/porin_MspA_sf"/>
</dbReference>
<dbReference type="Pfam" id="PF09203">
    <property type="entry name" value="MspA"/>
    <property type="match status" value="1"/>
</dbReference>
<sequence>MFATIRGRVQFPKLVSVALLVIVAVVAMVASTGTAHAGLDNEKSASDRSGHQLTVQQWDTAVHAVPPMDKNRLTREWFYSGKAAYRVTGAGAETFSGTLEFGYQIGIPWTVGVGLNFTYTTPNVQAYDAPAADLSQAVLTPNLFPGASISTDIGNSPGVQELVTFAVPVSGHGGAVAVAKAHGTVTGVAGGIQVRPFARLTWPDHASITTYGDLTNVD</sequence>
<proteinExistence type="predicted"/>
<keyword evidence="1" id="KW-0732">Signal</keyword>
<dbReference type="InterPro" id="IPR015286">
    <property type="entry name" value="Porin_fam_mycobact-type"/>
</dbReference>
<dbReference type="SUPFAM" id="SSF56959">
    <property type="entry name" value="Leukocidin-like"/>
    <property type="match status" value="1"/>
</dbReference>
<dbReference type="EMBL" id="LQQA01000029">
    <property type="protein sequence ID" value="ORX12418.1"/>
    <property type="molecule type" value="Genomic_DNA"/>
</dbReference>
<evidence type="ECO:0000313" key="3">
    <source>
        <dbReference type="Proteomes" id="UP000193964"/>
    </source>
</evidence>
<gene>
    <name evidence="2" type="ORF">AWC31_30995</name>
</gene>
<organism evidence="2 3">
    <name type="scientific">Mycolicibacterium wolinskyi</name>
    <dbReference type="NCBI Taxonomy" id="59750"/>
    <lineage>
        <taxon>Bacteria</taxon>
        <taxon>Bacillati</taxon>
        <taxon>Actinomycetota</taxon>
        <taxon>Actinomycetes</taxon>
        <taxon>Mycobacteriales</taxon>
        <taxon>Mycobacteriaceae</taxon>
        <taxon>Mycolicibacterium</taxon>
    </lineage>
</organism>
<dbReference type="Gene3D" id="2.10.300.10">
    <property type="entry name" value="Porin MspA ribbon domain"/>
    <property type="match status" value="1"/>
</dbReference>
<dbReference type="Proteomes" id="UP000193964">
    <property type="component" value="Unassembled WGS sequence"/>
</dbReference>
<dbReference type="Gene3D" id="2.60.40.1650">
    <property type="entry name" value="Porin MspA (Ig-like beta-sandwich domain)"/>
    <property type="match status" value="1"/>
</dbReference>
<dbReference type="RefSeq" id="WP_085146114.1">
    <property type="nucleotide sequence ID" value="NZ_JACKUA010000030.1"/>
</dbReference>
<dbReference type="OrthoDB" id="4569497at2"/>
<accession>A0A1X2F209</accession>
<comment type="caution">
    <text evidence="2">The sequence shown here is derived from an EMBL/GenBank/DDBJ whole genome shotgun (WGS) entry which is preliminary data.</text>
</comment>
<protein>
    <submittedName>
        <fullName evidence="2">Porin</fullName>
    </submittedName>
</protein>
<evidence type="ECO:0000313" key="2">
    <source>
        <dbReference type="EMBL" id="ORX12418.1"/>
    </source>
</evidence>
<evidence type="ECO:0000256" key="1">
    <source>
        <dbReference type="ARBA" id="ARBA00022729"/>
    </source>
</evidence>
<reference evidence="2 3" key="1">
    <citation type="submission" date="2016-01" db="EMBL/GenBank/DDBJ databases">
        <title>The new phylogeny of the genus Mycobacterium.</title>
        <authorList>
            <person name="Tarcisio F."/>
            <person name="Conor M."/>
            <person name="Antonella G."/>
            <person name="Elisabetta G."/>
            <person name="Giulia F.S."/>
            <person name="Sara T."/>
            <person name="Anna F."/>
            <person name="Clotilde B."/>
            <person name="Roberto B."/>
            <person name="Veronica D.S."/>
            <person name="Fabio R."/>
            <person name="Monica P."/>
            <person name="Olivier J."/>
            <person name="Enrico T."/>
            <person name="Nicola S."/>
        </authorList>
    </citation>
    <scope>NUCLEOTIDE SEQUENCE [LARGE SCALE GENOMIC DNA]</scope>
    <source>
        <strain evidence="2 3">ATCC 700010</strain>
    </source>
</reference>
<name>A0A1X2F209_9MYCO</name>
<dbReference type="AlphaFoldDB" id="A0A1X2F209"/>